<dbReference type="SUPFAM" id="SSF53850">
    <property type="entry name" value="Periplasmic binding protein-like II"/>
    <property type="match status" value="1"/>
</dbReference>
<protein>
    <submittedName>
        <fullName evidence="8">Glutamate ABC transporter substrate-binding protein</fullName>
    </submittedName>
</protein>
<dbReference type="PANTHER" id="PTHR30085:SF6">
    <property type="entry name" value="ABC TRANSPORTER GLUTAMINE-BINDING PROTEIN GLNH"/>
    <property type="match status" value="1"/>
</dbReference>
<dbReference type="PROSITE" id="PS51257">
    <property type="entry name" value="PROKAR_LIPOPROTEIN"/>
    <property type="match status" value="1"/>
</dbReference>
<dbReference type="Pfam" id="PF00497">
    <property type="entry name" value="SBP_bac_3"/>
    <property type="match status" value="1"/>
</dbReference>
<dbReference type="Proteomes" id="UP001500221">
    <property type="component" value="Unassembled WGS sequence"/>
</dbReference>
<evidence type="ECO:0000313" key="9">
    <source>
        <dbReference type="Proteomes" id="UP001500221"/>
    </source>
</evidence>
<evidence type="ECO:0000256" key="6">
    <source>
        <dbReference type="SAM" id="SignalP"/>
    </source>
</evidence>
<dbReference type="SMART" id="SM00062">
    <property type="entry name" value="PBPb"/>
    <property type="match status" value="1"/>
</dbReference>
<gene>
    <name evidence="8" type="ORF">GCM10023340_28210</name>
</gene>
<evidence type="ECO:0000256" key="2">
    <source>
        <dbReference type="ARBA" id="ARBA00022448"/>
    </source>
</evidence>
<dbReference type="PROSITE" id="PS01039">
    <property type="entry name" value="SBP_BACTERIAL_3"/>
    <property type="match status" value="1"/>
</dbReference>
<evidence type="ECO:0000259" key="7">
    <source>
        <dbReference type="SMART" id="SM00062"/>
    </source>
</evidence>
<proteinExistence type="inferred from homology"/>
<evidence type="ECO:0000256" key="4">
    <source>
        <dbReference type="RuleBase" id="RU003744"/>
    </source>
</evidence>
<dbReference type="EMBL" id="BAABKG010000003">
    <property type="protein sequence ID" value="GAA5150663.1"/>
    <property type="molecule type" value="Genomic_DNA"/>
</dbReference>
<dbReference type="InterPro" id="IPR018313">
    <property type="entry name" value="SBP_3_CS"/>
</dbReference>
<reference evidence="9" key="1">
    <citation type="journal article" date="2019" name="Int. J. Syst. Evol. Microbiol.">
        <title>The Global Catalogue of Microorganisms (GCM) 10K type strain sequencing project: providing services to taxonomists for standard genome sequencing and annotation.</title>
        <authorList>
            <consortium name="The Broad Institute Genomics Platform"/>
            <consortium name="The Broad Institute Genome Sequencing Center for Infectious Disease"/>
            <person name="Wu L."/>
            <person name="Ma J."/>
        </authorList>
    </citation>
    <scope>NUCLEOTIDE SEQUENCE [LARGE SCALE GENOMIC DNA]</scope>
    <source>
        <strain evidence="9">JCM 18459</strain>
    </source>
</reference>
<keyword evidence="3 6" id="KW-0732">Signal</keyword>
<organism evidence="8 9">
    <name type="scientific">Nocardioides marinquilinus</name>
    <dbReference type="NCBI Taxonomy" id="1210400"/>
    <lineage>
        <taxon>Bacteria</taxon>
        <taxon>Bacillati</taxon>
        <taxon>Actinomycetota</taxon>
        <taxon>Actinomycetes</taxon>
        <taxon>Propionibacteriales</taxon>
        <taxon>Nocardioidaceae</taxon>
        <taxon>Nocardioides</taxon>
    </lineage>
</organism>
<dbReference type="PANTHER" id="PTHR30085">
    <property type="entry name" value="AMINO ACID ABC TRANSPORTER PERMEASE"/>
    <property type="match status" value="1"/>
</dbReference>
<feature type="domain" description="Solute-binding protein family 3/N-terminal" evidence="7">
    <location>
        <begin position="73"/>
        <end position="298"/>
    </location>
</feature>
<comment type="caution">
    <text evidence="8">The sequence shown here is derived from an EMBL/GenBank/DDBJ whole genome shotgun (WGS) entry which is preliminary data.</text>
</comment>
<keyword evidence="2" id="KW-0813">Transport</keyword>
<dbReference type="InterPro" id="IPR001638">
    <property type="entry name" value="Solute-binding_3/MltF_N"/>
</dbReference>
<sequence length="311" mass="33006">MNRRLAASAAALVVLLAGCGGYDPTVVPEPAASSAAPADPPDCENDGSQLRSFEPTGDVTQLPGVEAIRKRGRLVAGVAADVFLLSSRDPQNPQRLQGFDIDMVNAIAAKIFGTSQDKVTFRVITAAERIPLLQSGEIDIVARNMTITCDRWEQIAFSQVYFDAGQGVLTGVGSGIDSVADLAGRRVCASAGTTSIANIQEIAPEAIPVSAPDNSTCMVRFQNGEADAVTGDDTVLAGLAAQDPYSRVLPIDPLSDEPYGIGVSAENRDLVELVNRTLEDLRRDGGWEESYDRWFAEVLGPATQPEPVYGR</sequence>
<feature type="region of interest" description="Disordered" evidence="5">
    <location>
        <begin position="30"/>
        <end position="58"/>
    </location>
</feature>
<comment type="similarity">
    <text evidence="1 4">Belongs to the bacterial solute-binding protein 3 family.</text>
</comment>
<evidence type="ECO:0000313" key="8">
    <source>
        <dbReference type="EMBL" id="GAA5150663.1"/>
    </source>
</evidence>
<evidence type="ECO:0000256" key="3">
    <source>
        <dbReference type="ARBA" id="ARBA00022729"/>
    </source>
</evidence>
<name>A0ABP9PSH9_9ACTN</name>
<accession>A0ABP9PSH9</accession>
<feature type="signal peptide" evidence="6">
    <location>
        <begin position="1"/>
        <end position="22"/>
    </location>
</feature>
<evidence type="ECO:0000256" key="5">
    <source>
        <dbReference type="SAM" id="MobiDB-lite"/>
    </source>
</evidence>
<dbReference type="CDD" id="cd13690">
    <property type="entry name" value="PBP2_GluB"/>
    <property type="match status" value="1"/>
</dbReference>
<dbReference type="RefSeq" id="WP_345459585.1">
    <property type="nucleotide sequence ID" value="NZ_BAABKG010000003.1"/>
</dbReference>
<keyword evidence="9" id="KW-1185">Reference proteome</keyword>
<dbReference type="Gene3D" id="3.40.190.10">
    <property type="entry name" value="Periplasmic binding protein-like II"/>
    <property type="match status" value="2"/>
</dbReference>
<feature type="chain" id="PRO_5047358776" evidence="6">
    <location>
        <begin position="23"/>
        <end position="311"/>
    </location>
</feature>
<evidence type="ECO:0000256" key="1">
    <source>
        <dbReference type="ARBA" id="ARBA00010333"/>
    </source>
</evidence>
<dbReference type="InterPro" id="IPR051455">
    <property type="entry name" value="Bact_solute-bind_prot3"/>
</dbReference>